<keyword evidence="5 11" id="KW-0285">Flavoprotein</keyword>
<dbReference type="GO" id="GO:0071949">
    <property type="term" value="F:FAD binding"/>
    <property type="evidence" value="ECO:0007669"/>
    <property type="project" value="InterPro"/>
</dbReference>
<dbReference type="FunFam" id="1.20.140.10:FF:000010">
    <property type="entry name" value="Acyl-coenzyme A oxidase"/>
    <property type="match status" value="1"/>
</dbReference>
<dbReference type="GO" id="GO:0003997">
    <property type="term" value="F:acyl-CoA oxidase activity"/>
    <property type="evidence" value="ECO:0000318"/>
    <property type="project" value="GO_Central"/>
</dbReference>
<dbReference type="Gene3D" id="2.40.110.10">
    <property type="entry name" value="Butyryl-CoA Dehydrogenase, subunit A, domain 2"/>
    <property type="match status" value="1"/>
</dbReference>
<evidence type="ECO:0000256" key="4">
    <source>
        <dbReference type="ARBA" id="ARBA00006288"/>
    </source>
</evidence>
<dbReference type="EMBL" id="DF236990">
    <property type="protein sequence ID" value="GAQ79923.1"/>
    <property type="molecule type" value="Genomic_DNA"/>
</dbReference>
<reference evidence="17 18" key="1">
    <citation type="journal article" date="2014" name="Nat. Commun.">
        <title>Klebsormidium flaccidum genome reveals primary factors for plant terrestrial adaptation.</title>
        <authorList>
            <person name="Hori K."/>
            <person name="Maruyama F."/>
            <person name="Fujisawa T."/>
            <person name="Togashi T."/>
            <person name="Yamamoto N."/>
            <person name="Seo M."/>
            <person name="Sato S."/>
            <person name="Yamada T."/>
            <person name="Mori H."/>
            <person name="Tajima N."/>
            <person name="Moriyama T."/>
            <person name="Ikeuchi M."/>
            <person name="Watanabe M."/>
            <person name="Wada H."/>
            <person name="Kobayashi K."/>
            <person name="Saito M."/>
            <person name="Masuda T."/>
            <person name="Sasaki-Sekimoto Y."/>
            <person name="Mashiguchi K."/>
            <person name="Awai K."/>
            <person name="Shimojima M."/>
            <person name="Masuda S."/>
            <person name="Iwai M."/>
            <person name="Nobusawa T."/>
            <person name="Narise T."/>
            <person name="Kondo S."/>
            <person name="Saito H."/>
            <person name="Sato R."/>
            <person name="Murakawa M."/>
            <person name="Ihara Y."/>
            <person name="Oshima-Yamada Y."/>
            <person name="Ohtaka K."/>
            <person name="Satoh M."/>
            <person name="Sonobe K."/>
            <person name="Ishii M."/>
            <person name="Ohtani R."/>
            <person name="Kanamori-Sato M."/>
            <person name="Honoki R."/>
            <person name="Miyazaki D."/>
            <person name="Mochizuki H."/>
            <person name="Umetsu J."/>
            <person name="Higashi K."/>
            <person name="Shibata D."/>
            <person name="Kamiya Y."/>
            <person name="Sato N."/>
            <person name="Nakamura Y."/>
            <person name="Tabata S."/>
            <person name="Ida S."/>
            <person name="Kurokawa K."/>
            <person name="Ohta H."/>
        </authorList>
    </citation>
    <scope>NUCLEOTIDE SEQUENCE [LARGE SCALE GENOMIC DNA]</scope>
    <source>
        <strain evidence="17 18">NIES-2285</strain>
    </source>
</reference>
<proteinExistence type="inferred from homology"/>
<evidence type="ECO:0000256" key="12">
    <source>
        <dbReference type="PIRSR" id="PIRSR000168-1"/>
    </source>
</evidence>
<comment type="cofactor">
    <cofactor evidence="2">
        <name>FAD</name>
        <dbReference type="ChEBI" id="CHEBI:57692"/>
    </cofactor>
</comment>
<feature type="binding site" evidence="13">
    <location>
        <position position="230"/>
    </location>
    <ligand>
        <name>FAD</name>
        <dbReference type="ChEBI" id="CHEBI:57692"/>
    </ligand>
</feature>
<evidence type="ECO:0000256" key="8">
    <source>
        <dbReference type="ARBA" id="ARBA00023002"/>
    </source>
</evidence>
<evidence type="ECO:0000256" key="7">
    <source>
        <dbReference type="ARBA" id="ARBA00022832"/>
    </source>
</evidence>
<dbReference type="Gene3D" id="1.20.140.10">
    <property type="entry name" value="Butyryl-CoA Dehydrogenase, subunit A, domain 3"/>
    <property type="match status" value="2"/>
</dbReference>
<dbReference type="InterPro" id="IPR036250">
    <property type="entry name" value="AcylCo_DH-like_C"/>
</dbReference>
<dbReference type="AlphaFoldDB" id="A0A1Y1HPE3"/>
<evidence type="ECO:0000256" key="3">
    <source>
        <dbReference type="ARBA" id="ARBA00004275"/>
    </source>
</evidence>
<dbReference type="GO" id="GO:0033540">
    <property type="term" value="P:fatty acid beta-oxidation using acyl-CoA oxidase"/>
    <property type="evidence" value="ECO:0000318"/>
    <property type="project" value="GO_Central"/>
</dbReference>
<feature type="binding site" evidence="13">
    <location>
        <position position="191"/>
    </location>
    <ligand>
        <name>FAD</name>
        <dbReference type="ChEBI" id="CHEBI:57692"/>
    </ligand>
</feature>
<dbReference type="PIRSF" id="PIRSF000168">
    <property type="entry name" value="Acyl-CoA_oxidase"/>
    <property type="match status" value="1"/>
</dbReference>
<feature type="domain" description="Acyl-CoA oxidase/dehydrogenase middle" evidence="15">
    <location>
        <begin position="187"/>
        <end position="296"/>
    </location>
</feature>
<dbReference type="PANTHER" id="PTHR10909">
    <property type="entry name" value="ELECTRON TRANSPORT OXIDOREDUCTASE"/>
    <property type="match status" value="1"/>
</dbReference>
<dbReference type="PANTHER" id="PTHR10909:SF352">
    <property type="entry name" value="ACYL-COENZYME A OXIDASE-LIKE PROTEIN"/>
    <property type="match status" value="1"/>
</dbReference>
<dbReference type="Proteomes" id="UP000054558">
    <property type="component" value="Unassembled WGS sequence"/>
</dbReference>
<protein>
    <recommendedName>
        <fullName evidence="11">Acyl-coenzyme A oxidase</fullName>
    </recommendedName>
</protein>
<evidence type="ECO:0000256" key="5">
    <source>
        <dbReference type="ARBA" id="ARBA00022630"/>
    </source>
</evidence>
<comment type="subcellular location">
    <subcellularLocation>
        <location evidence="3">Peroxisome</location>
    </subcellularLocation>
</comment>
<keyword evidence="8" id="KW-0560">Oxidoreductase</keyword>
<keyword evidence="10" id="KW-0576">Peroxisome</keyword>
<dbReference type="SUPFAM" id="SSF47203">
    <property type="entry name" value="Acyl-CoA dehydrogenase C-terminal domain-like"/>
    <property type="match status" value="2"/>
</dbReference>
<dbReference type="Pfam" id="PF22924">
    <property type="entry name" value="ACOX_C_alpha1"/>
    <property type="match status" value="1"/>
</dbReference>
<comment type="catalytic activity">
    <reaction evidence="1">
        <text>a 2,3-saturated acyl-CoA + O2 = a (2E)-enoyl-CoA + H2O2</text>
        <dbReference type="Rhea" id="RHEA:38959"/>
        <dbReference type="ChEBI" id="CHEBI:15379"/>
        <dbReference type="ChEBI" id="CHEBI:16240"/>
        <dbReference type="ChEBI" id="CHEBI:58856"/>
        <dbReference type="ChEBI" id="CHEBI:65111"/>
        <dbReference type="EC" id="1.3.3.6"/>
    </reaction>
</comment>
<keyword evidence="9" id="KW-0443">Lipid metabolism</keyword>
<organism evidence="17 18">
    <name type="scientific">Klebsormidium nitens</name>
    <name type="common">Green alga</name>
    <name type="synonym">Ulothrix nitens</name>
    <dbReference type="NCBI Taxonomy" id="105231"/>
    <lineage>
        <taxon>Eukaryota</taxon>
        <taxon>Viridiplantae</taxon>
        <taxon>Streptophyta</taxon>
        <taxon>Klebsormidiophyceae</taxon>
        <taxon>Klebsormidiales</taxon>
        <taxon>Klebsormidiaceae</taxon>
        <taxon>Klebsormidium</taxon>
    </lineage>
</organism>
<dbReference type="InterPro" id="IPR009100">
    <property type="entry name" value="AcylCoA_DH/oxidase_NM_dom_sf"/>
</dbReference>
<dbReference type="FunFam" id="2.40.110.10:FF:000005">
    <property type="entry name" value="Acyl-coenzyme A oxidase"/>
    <property type="match status" value="1"/>
</dbReference>
<evidence type="ECO:0000259" key="16">
    <source>
        <dbReference type="Pfam" id="PF22924"/>
    </source>
</evidence>
<evidence type="ECO:0000256" key="6">
    <source>
        <dbReference type="ARBA" id="ARBA00022827"/>
    </source>
</evidence>
<accession>A0A1Y1HPE3</accession>
<evidence type="ECO:0000313" key="18">
    <source>
        <dbReference type="Proteomes" id="UP000054558"/>
    </source>
</evidence>
<evidence type="ECO:0000256" key="10">
    <source>
        <dbReference type="ARBA" id="ARBA00023140"/>
    </source>
</evidence>
<feature type="domain" description="Acyl-CoA oxidase C-terminal" evidence="14">
    <location>
        <begin position="528"/>
        <end position="661"/>
    </location>
</feature>
<dbReference type="InterPro" id="IPR046373">
    <property type="entry name" value="Acyl-CoA_Oxase/DH_mid-dom_sf"/>
</dbReference>
<comment type="similarity">
    <text evidence="4 11">Belongs to the acyl-CoA oxidase family.</text>
</comment>
<dbReference type="STRING" id="105231.A0A1Y1HPE3"/>
<dbReference type="InterPro" id="IPR055060">
    <property type="entry name" value="ACOX_C_alpha1"/>
</dbReference>
<dbReference type="InterPro" id="IPR012258">
    <property type="entry name" value="Acyl-CoA_oxidase"/>
</dbReference>
<evidence type="ECO:0000256" key="9">
    <source>
        <dbReference type="ARBA" id="ARBA00023098"/>
    </source>
</evidence>
<evidence type="ECO:0000256" key="1">
    <source>
        <dbReference type="ARBA" id="ARBA00001201"/>
    </source>
</evidence>
<dbReference type="Pfam" id="PF01756">
    <property type="entry name" value="ACOX"/>
    <property type="match status" value="1"/>
</dbReference>
<dbReference type="GO" id="GO:0005777">
    <property type="term" value="C:peroxisome"/>
    <property type="evidence" value="ECO:0000318"/>
    <property type="project" value="GO_Central"/>
</dbReference>
<sequence>MESVRAHRRAGILAQHFVPDETTGASSVATAPCLSYQSPETNEGAPSFNVAAMRQIIDAHDLDMRDVMYSIFANDKPFRSKDAPKGVPVYTAMDYNATKEEQREITFERIMHLKNKGLFKSWLTSDDPKEAYKKAAMHEAISIYDHSMAIKLGVHVHLWGGAVKYLGTKRHHDKYLAGTEDYHYSGCFALTELGHGSNVRGIETLATYDANAQEFVINTPCESAQKYWIGGAAQHANHTSAFAQLIIGGENKGVHAFVVPLRDRQGKLMPGIRILDCGHKMGLNGVDNGRIWFDNVRIPRENLLNAVADVTPEGKYVSPISDPDQRFAAFMAPLTGGRVTLAISSVNQSKVGLATALRYALSRRCFSPADGQPELRILDYPSHQRRLLPLLAKTYTMQFAVNELKTQYIHRKPSDAKFIHVVSSGYKALMSWHMSRTLQECREACGGQGYKSDNRIGQLKGEHDVTSTFEGDNHVLLQQVSKALLGDLFASKKNGKPLRGMGLEHINGPRPQLPSQLTAEIVRSADFQLTLFRLREYDLLMRFGADMGASLKKGVPMFEAFNQTYQLATELGKAHAERAILESAIRNGRELASGSLRPVVDLLRSLSALAIVDEDAVFLRYGYLTPEQSQVIHKEVAALCGDVRPHTLGLVQSFGIPQHLLGPIAFDWIQYNAYQGPGKESAVEQAQAVFEAALL</sequence>
<dbReference type="InterPro" id="IPR002655">
    <property type="entry name" value="Acyl-CoA_oxidase_C"/>
</dbReference>
<keyword evidence="18" id="KW-1185">Reference proteome</keyword>
<evidence type="ECO:0000256" key="13">
    <source>
        <dbReference type="PIRSR" id="PIRSR000168-2"/>
    </source>
</evidence>
<evidence type="ECO:0000259" key="14">
    <source>
        <dbReference type="Pfam" id="PF01756"/>
    </source>
</evidence>
<keyword evidence="6 11" id="KW-0274">FAD</keyword>
<dbReference type="OMA" id="ITWSARD"/>
<keyword evidence="7" id="KW-0276">Fatty acid metabolism</keyword>
<dbReference type="GO" id="GO:0050660">
    <property type="term" value="F:flavin adenine dinucleotide binding"/>
    <property type="evidence" value="ECO:0000318"/>
    <property type="project" value="GO_Central"/>
</dbReference>
<dbReference type="SUPFAM" id="SSF56645">
    <property type="entry name" value="Acyl-CoA dehydrogenase NM domain-like"/>
    <property type="match status" value="1"/>
</dbReference>
<name>A0A1Y1HPE3_KLENI</name>
<evidence type="ECO:0000259" key="15">
    <source>
        <dbReference type="Pfam" id="PF02770"/>
    </source>
</evidence>
<dbReference type="InterPro" id="IPR006091">
    <property type="entry name" value="Acyl-CoA_Oxase/DH_mid-dom"/>
</dbReference>
<gene>
    <name evidence="17" type="ORF">KFL_000410220</name>
</gene>
<dbReference type="GO" id="GO:0005504">
    <property type="term" value="F:fatty acid binding"/>
    <property type="evidence" value="ECO:0000318"/>
    <property type="project" value="GO_Central"/>
</dbReference>
<feature type="domain" description="Acyl-CoA oxidase C-alpha1" evidence="16">
    <location>
        <begin position="334"/>
        <end position="485"/>
    </location>
</feature>
<evidence type="ECO:0000256" key="11">
    <source>
        <dbReference type="PIRNR" id="PIRNR000168"/>
    </source>
</evidence>
<dbReference type="Pfam" id="PF02770">
    <property type="entry name" value="Acyl-CoA_dh_M"/>
    <property type="match status" value="1"/>
</dbReference>
<feature type="active site" description="Proton acceptor" evidence="12">
    <location>
        <position position="470"/>
    </location>
</feature>
<dbReference type="OrthoDB" id="538336at2759"/>
<evidence type="ECO:0000313" key="17">
    <source>
        <dbReference type="EMBL" id="GAQ79923.1"/>
    </source>
</evidence>
<evidence type="ECO:0000256" key="2">
    <source>
        <dbReference type="ARBA" id="ARBA00001974"/>
    </source>
</evidence>
<dbReference type="FunFam" id="1.20.140.10:FF:000007">
    <property type="entry name" value="Acyl-coenzyme A oxidase"/>
    <property type="match status" value="1"/>
</dbReference>